<evidence type="ECO:0000313" key="3">
    <source>
        <dbReference type="EMBL" id="QLH15318.1"/>
    </source>
</evidence>
<evidence type="ECO:0000256" key="1">
    <source>
        <dbReference type="ARBA" id="ARBA00023125"/>
    </source>
</evidence>
<evidence type="ECO:0000313" key="7">
    <source>
        <dbReference type="Proteomes" id="UP000509322"/>
    </source>
</evidence>
<dbReference type="Proteomes" id="UP000509322">
    <property type="component" value="Chromosome 2"/>
</dbReference>
<dbReference type="PROSITE" id="PS51197">
    <property type="entry name" value="HTH_RRF2_2"/>
    <property type="match status" value="1"/>
</dbReference>
<dbReference type="EMBL" id="RBLI01000001">
    <property type="protein sequence ID" value="RKS51777.1"/>
    <property type="molecule type" value="Genomic_DNA"/>
</dbReference>
<dbReference type="Gene3D" id="1.10.10.10">
    <property type="entry name" value="Winged helix-like DNA-binding domain superfamily/Winged helix DNA-binding domain"/>
    <property type="match status" value="1"/>
</dbReference>
<dbReference type="InterPro" id="IPR036390">
    <property type="entry name" value="WH_DNA-bd_sf"/>
</dbReference>
<dbReference type="Pfam" id="PF02082">
    <property type="entry name" value="Rrf2"/>
    <property type="match status" value="1"/>
</dbReference>
<dbReference type="InterPro" id="IPR000944">
    <property type="entry name" value="Tscrpt_reg_Rrf2"/>
</dbReference>
<dbReference type="SUPFAM" id="SSF46785">
    <property type="entry name" value="Winged helix' DNA-binding domain"/>
    <property type="match status" value="1"/>
</dbReference>
<dbReference type="GeneID" id="51372257"/>
<dbReference type="Proteomes" id="UP000273626">
    <property type="component" value="Unassembled WGS sequence"/>
</dbReference>
<dbReference type="PANTHER" id="PTHR33221">
    <property type="entry name" value="WINGED HELIX-TURN-HELIX TRANSCRIPTIONAL REGULATOR, RRF2 FAMILY"/>
    <property type="match status" value="1"/>
</dbReference>
<dbReference type="GO" id="GO:0003700">
    <property type="term" value="F:DNA-binding transcription factor activity"/>
    <property type="evidence" value="ECO:0007669"/>
    <property type="project" value="TreeGrafter"/>
</dbReference>
<evidence type="ECO:0000313" key="2">
    <source>
        <dbReference type="EMBL" id="QFG37759.1"/>
    </source>
</evidence>
<dbReference type="RefSeq" id="WP_024846101.1">
    <property type="nucleotide sequence ID" value="NZ_CP038203.1"/>
</dbReference>
<dbReference type="Proteomes" id="UP000326453">
    <property type="component" value="Chromosome 1"/>
</dbReference>
<evidence type="ECO:0000313" key="6">
    <source>
        <dbReference type="Proteomes" id="UP000326453"/>
    </source>
</evidence>
<accession>A0A1I5NH44</accession>
<proteinExistence type="predicted"/>
<evidence type="ECO:0000313" key="5">
    <source>
        <dbReference type="Proteomes" id="UP000273626"/>
    </source>
</evidence>
<dbReference type="EMBL" id="CP058690">
    <property type="protein sequence ID" value="QLH15318.1"/>
    <property type="molecule type" value="Genomic_DNA"/>
</dbReference>
<gene>
    <name evidence="4" type="ORF">BDE18_1044</name>
    <name evidence="2" type="ORF">ESD82_16835</name>
    <name evidence="3" type="ORF">HYQ43_14065</name>
</gene>
<sequence length="165" mass="18372">MRLTTRTNLATRVLMFCAVNDGQIVRTAEIAQRCNASANHLLQVVHLLQENGFVETLRGRSGGLRLAQPMERISIGRVFRIFESGMPFAECFDPQSNTCPLSETCRLRGFIARAVEAFYHELDMVTLKDLVKGNCGLETLLDLRSTLQTRCKTRDGSAPTALAHC</sequence>
<organism evidence="2 6">
    <name type="scientific">Paracoccus pantotrophus</name>
    <name type="common">Thiosphaera pantotropha</name>
    <dbReference type="NCBI Taxonomy" id="82367"/>
    <lineage>
        <taxon>Bacteria</taxon>
        <taxon>Pseudomonadati</taxon>
        <taxon>Pseudomonadota</taxon>
        <taxon>Alphaproteobacteria</taxon>
        <taxon>Rhodobacterales</taxon>
        <taxon>Paracoccaceae</taxon>
        <taxon>Paracoccus</taxon>
    </lineage>
</organism>
<dbReference type="GO" id="GO:0003677">
    <property type="term" value="F:DNA binding"/>
    <property type="evidence" value="ECO:0007669"/>
    <property type="project" value="UniProtKB-KW"/>
</dbReference>
<evidence type="ECO:0000313" key="4">
    <source>
        <dbReference type="EMBL" id="RKS51777.1"/>
    </source>
</evidence>
<dbReference type="EMBL" id="CP044426">
    <property type="protein sequence ID" value="QFG37759.1"/>
    <property type="molecule type" value="Genomic_DNA"/>
</dbReference>
<name>A0A1I5NH44_PARPN</name>
<dbReference type="GO" id="GO:0005829">
    <property type="term" value="C:cytosol"/>
    <property type="evidence" value="ECO:0007669"/>
    <property type="project" value="TreeGrafter"/>
</dbReference>
<dbReference type="KEGG" id="ppan:ESD82_16835"/>
<keyword evidence="1" id="KW-0238">DNA-binding</keyword>
<reference evidence="3 7" key="3">
    <citation type="submission" date="2020-07" db="EMBL/GenBank/DDBJ databases">
        <title>The complete genome of Paracoccus pantotrophus ACCC 10489.</title>
        <authorList>
            <person name="Si Y."/>
        </authorList>
    </citation>
    <scope>NUCLEOTIDE SEQUENCE [LARGE SCALE GENOMIC DNA]</scope>
    <source>
        <strain evidence="3 7">ACCC10489</strain>
    </source>
</reference>
<dbReference type="InterPro" id="IPR036388">
    <property type="entry name" value="WH-like_DNA-bd_sf"/>
</dbReference>
<reference evidence="4 5" key="1">
    <citation type="submission" date="2018-10" db="EMBL/GenBank/DDBJ databases">
        <title>Genomic Encyclopedia of Archaeal and Bacterial Type Strains, Phase II (KMG-II): from individual species to whole genera.</title>
        <authorList>
            <person name="Goeker M."/>
        </authorList>
    </citation>
    <scope>NUCLEOTIDE SEQUENCE [LARGE SCALE GENOMIC DNA]</scope>
    <source>
        <strain evidence="5">ATCC 35512 / DSM 2944 / CIP 106514 / LMD 82.5 / NBRC 102493 / NCCB 82005 / GB17</strain>
        <strain evidence="4">DSM 2944</strain>
    </source>
</reference>
<dbReference type="AlphaFoldDB" id="A0A1I5NH44"/>
<dbReference type="NCBIfam" id="TIGR00738">
    <property type="entry name" value="rrf2_super"/>
    <property type="match status" value="1"/>
</dbReference>
<keyword evidence="5" id="KW-1185">Reference proteome</keyword>
<reference evidence="2 6" key="2">
    <citation type="submission" date="2019-01" db="EMBL/GenBank/DDBJ databases">
        <title>Complete Genome Sequence and Annotation of the Paracoccus pantotrophus type strain DSM 2944.</title>
        <authorList>
            <person name="Bockwoldt J.A."/>
            <person name="Zimmermann M."/>
            <person name="Tiso T."/>
            <person name="Blank L.M."/>
        </authorList>
    </citation>
    <scope>NUCLEOTIDE SEQUENCE [LARGE SCALE GENOMIC DNA]</scope>
    <source>
        <strain evidence="2 6">DSM 2944</strain>
    </source>
</reference>
<dbReference type="OrthoDB" id="9795923at2"/>
<dbReference type="PANTHER" id="PTHR33221:SF4">
    <property type="entry name" value="HTH-TYPE TRANSCRIPTIONAL REPRESSOR NSRR"/>
    <property type="match status" value="1"/>
</dbReference>
<protein>
    <submittedName>
        <fullName evidence="2 4">Rrf2 family transcriptional regulator</fullName>
    </submittedName>
</protein>